<protein>
    <submittedName>
        <fullName evidence="2">Uncharacterized protein</fullName>
    </submittedName>
</protein>
<evidence type="ECO:0000313" key="3">
    <source>
        <dbReference type="Proteomes" id="UP000092600"/>
    </source>
</evidence>
<dbReference type="Gramene" id="Aco014355.1.mrna1">
    <property type="protein sequence ID" value="Aco014355.1.mrna1.cds1"/>
    <property type="gene ID" value="Aco014355.1.path1"/>
</dbReference>
<evidence type="ECO:0000313" key="2">
    <source>
        <dbReference type="EMBL" id="OAY69314.1"/>
    </source>
</evidence>
<comment type="caution">
    <text evidence="2">The sequence shown here is derived from an EMBL/GenBank/DDBJ whole genome shotgun (WGS) entry which is preliminary data.</text>
</comment>
<accession>A0A199UX15</accession>
<sequence length="63" mass="6689">MALAKGTVGKSTERHPGSNPNTNIAVVSNVSLRNTSCRSNTKFPSAKWLSNGTSPFSSFSFVD</sequence>
<organism evidence="2 3">
    <name type="scientific">Ananas comosus</name>
    <name type="common">Pineapple</name>
    <name type="synonym">Ananas ananas</name>
    <dbReference type="NCBI Taxonomy" id="4615"/>
    <lineage>
        <taxon>Eukaryota</taxon>
        <taxon>Viridiplantae</taxon>
        <taxon>Streptophyta</taxon>
        <taxon>Embryophyta</taxon>
        <taxon>Tracheophyta</taxon>
        <taxon>Spermatophyta</taxon>
        <taxon>Magnoliopsida</taxon>
        <taxon>Liliopsida</taxon>
        <taxon>Poales</taxon>
        <taxon>Bromeliaceae</taxon>
        <taxon>Bromelioideae</taxon>
        <taxon>Ananas</taxon>
    </lineage>
</organism>
<dbReference type="AlphaFoldDB" id="A0A199UX15"/>
<reference evidence="2 3" key="1">
    <citation type="journal article" date="2016" name="DNA Res.">
        <title>The draft genome of MD-2 pineapple using hybrid error correction of long reads.</title>
        <authorList>
            <person name="Redwan R.M."/>
            <person name="Saidin A."/>
            <person name="Kumar S.V."/>
        </authorList>
    </citation>
    <scope>NUCLEOTIDE SEQUENCE [LARGE SCALE GENOMIC DNA]</scope>
    <source>
        <strain evidence="3">cv. MD2</strain>
        <tissue evidence="2">Leaf</tissue>
    </source>
</reference>
<dbReference type="EMBL" id="LSRQ01004455">
    <property type="protein sequence ID" value="OAY69314.1"/>
    <property type="molecule type" value="Genomic_DNA"/>
</dbReference>
<proteinExistence type="predicted"/>
<evidence type="ECO:0000256" key="1">
    <source>
        <dbReference type="SAM" id="MobiDB-lite"/>
    </source>
</evidence>
<name>A0A199UX15_ANACO</name>
<dbReference type="Proteomes" id="UP000092600">
    <property type="component" value="Unassembled WGS sequence"/>
</dbReference>
<gene>
    <name evidence="2" type="ORF">ACMD2_08469</name>
</gene>
<feature type="region of interest" description="Disordered" evidence="1">
    <location>
        <begin position="1"/>
        <end position="24"/>
    </location>
</feature>